<organism evidence="2 3">
    <name type="scientific">Pseudoxanthomonas broegbernensis</name>
    <dbReference type="NCBI Taxonomy" id="83619"/>
    <lineage>
        <taxon>Bacteria</taxon>
        <taxon>Pseudomonadati</taxon>
        <taxon>Pseudomonadota</taxon>
        <taxon>Gammaproteobacteria</taxon>
        <taxon>Lysobacterales</taxon>
        <taxon>Lysobacteraceae</taxon>
        <taxon>Pseudoxanthomonas</taxon>
    </lineage>
</organism>
<name>A0A7V8GPJ9_9GAMM</name>
<evidence type="ECO:0000313" key="2">
    <source>
        <dbReference type="EMBL" id="KAF1687667.1"/>
    </source>
</evidence>
<dbReference type="GO" id="GO:0008289">
    <property type="term" value="F:lipid binding"/>
    <property type="evidence" value="ECO:0007669"/>
    <property type="project" value="UniProtKB-KW"/>
</dbReference>
<dbReference type="SUPFAM" id="SSF82549">
    <property type="entry name" value="DAK1/DegV-like"/>
    <property type="match status" value="1"/>
</dbReference>
<dbReference type="PROSITE" id="PS51482">
    <property type="entry name" value="DEGV"/>
    <property type="match status" value="1"/>
</dbReference>
<dbReference type="AlphaFoldDB" id="A0A7V8GPJ9"/>
<sequence>MPVPELNVVAPVQDGTAGVRRLIRTGIVIDASCDVSPDFLADPDVAVIPIPIRIGQATYVDQHNPEATSRYMRENANGEGAQGQSAPLDAEQMRAFFMERFALDYDSVYCLTITASRSPIHDASSQGSAMALNSIRDMRQAADIRRPFQFRVIDTKNMFAGSGIPAMALRDMLLQHMQPKDIRDSLFRIIDSTYTYYVPDDLRYARTRSRGRGDRSINLISAMLGGALDIKPIIRGYHGDTHPVSKCRGRAEAWGRLFAFAAGRIAHGLHTPHLIVSYAGPLQDVRAIPQFAGLRSACEGAGVSLHVLQMSITGMMNIGPGGLTLAFAGPAHGETP</sequence>
<dbReference type="Gene3D" id="3.30.1180.10">
    <property type="match status" value="1"/>
</dbReference>
<dbReference type="PANTHER" id="PTHR33434:SF2">
    <property type="entry name" value="FATTY ACID-BINDING PROTEIN TM_1468"/>
    <property type="match status" value="1"/>
</dbReference>
<dbReference type="Gene3D" id="3.40.50.10170">
    <property type="match status" value="1"/>
</dbReference>
<accession>A0A7V8GPJ9</accession>
<dbReference type="Pfam" id="PF02645">
    <property type="entry name" value="DegV"/>
    <property type="match status" value="1"/>
</dbReference>
<dbReference type="RefSeq" id="WP_162309994.1">
    <property type="nucleotide sequence ID" value="NZ_JACHGU010000002.1"/>
</dbReference>
<evidence type="ECO:0000313" key="3">
    <source>
        <dbReference type="Proteomes" id="UP000462066"/>
    </source>
</evidence>
<dbReference type="Proteomes" id="UP000462066">
    <property type="component" value="Unassembled WGS sequence"/>
</dbReference>
<dbReference type="InterPro" id="IPR043168">
    <property type="entry name" value="DegV_C"/>
</dbReference>
<reference evidence="2 3" key="1">
    <citation type="submission" date="2017-10" db="EMBL/GenBank/DDBJ databases">
        <title>Whole genome sequencing of Pseudoxanthomonas broegbernensis DSM 12573(T).</title>
        <authorList>
            <person name="Kumar S."/>
            <person name="Bansal K."/>
            <person name="Kaur A."/>
            <person name="Patil P."/>
            <person name="Sharma S."/>
            <person name="Patil P.B."/>
        </authorList>
    </citation>
    <scope>NUCLEOTIDE SEQUENCE [LARGE SCALE GENOMIC DNA]</scope>
    <source>
        <strain evidence="2 3">DSM 12573</strain>
    </source>
</reference>
<protein>
    <submittedName>
        <fullName evidence="2">Fatty acid-binding protein DegV</fullName>
    </submittedName>
</protein>
<proteinExistence type="predicted"/>
<dbReference type="PANTHER" id="PTHR33434">
    <property type="entry name" value="DEGV DOMAIN-CONTAINING PROTEIN DR_1986-RELATED"/>
    <property type="match status" value="1"/>
</dbReference>
<dbReference type="InterPro" id="IPR003797">
    <property type="entry name" value="DegV"/>
</dbReference>
<keyword evidence="1" id="KW-0446">Lipid-binding</keyword>
<dbReference type="InterPro" id="IPR050270">
    <property type="entry name" value="DegV_domain_contain"/>
</dbReference>
<dbReference type="EMBL" id="MWIP01000002">
    <property type="protein sequence ID" value="KAF1687667.1"/>
    <property type="molecule type" value="Genomic_DNA"/>
</dbReference>
<keyword evidence="3" id="KW-1185">Reference proteome</keyword>
<evidence type="ECO:0000256" key="1">
    <source>
        <dbReference type="ARBA" id="ARBA00023121"/>
    </source>
</evidence>
<gene>
    <name evidence="2" type="ORF">B1992_03135</name>
</gene>
<comment type="caution">
    <text evidence="2">The sequence shown here is derived from an EMBL/GenBank/DDBJ whole genome shotgun (WGS) entry which is preliminary data.</text>
</comment>